<comment type="caution">
    <text evidence="7">The sequence shown here is derived from an EMBL/GenBank/DDBJ whole genome shotgun (WGS) entry which is preliminary data.</text>
</comment>
<evidence type="ECO:0000259" key="6">
    <source>
        <dbReference type="Pfam" id="PF02897"/>
    </source>
</evidence>
<dbReference type="Pfam" id="PF00326">
    <property type="entry name" value="Peptidase_S9"/>
    <property type="match status" value="1"/>
</dbReference>
<keyword evidence="4" id="KW-0732">Signal</keyword>
<keyword evidence="1" id="KW-0645">Protease</keyword>
<dbReference type="SUPFAM" id="SSF53474">
    <property type="entry name" value="alpha/beta-Hydrolases"/>
    <property type="match status" value="1"/>
</dbReference>
<keyword evidence="2" id="KW-0378">Hydrolase</keyword>
<feature type="signal peptide" evidence="4">
    <location>
        <begin position="1"/>
        <end position="21"/>
    </location>
</feature>
<dbReference type="Gene3D" id="3.40.50.1820">
    <property type="entry name" value="alpha/beta hydrolase"/>
    <property type="match status" value="1"/>
</dbReference>
<evidence type="ECO:0000259" key="5">
    <source>
        <dbReference type="Pfam" id="PF00326"/>
    </source>
</evidence>
<dbReference type="InterPro" id="IPR029058">
    <property type="entry name" value="AB_hydrolase_fold"/>
</dbReference>
<evidence type="ECO:0000256" key="3">
    <source>
        <dbReference type="ARBA" id="ARBA00022825"/>
    </source>
</evidence>
<evidence type="ECO:0000313" key="8">
    <source>
        <dbReference type="Proteomes" id="UP001596303"/>
    </source>
</evidence>
<dbReference type="Pfam" id="PF02897">
    <property type="entry name" value="Peptidase_S9_N"/>
    <property type="match status" value="1"/>
</dbReference>
<sequence>MLKTLMSSVFCASLLGAVSYAQGTPVTDDTAQESTTNDPYLWLEEVEGEEALNWVRSQNERTLADLQADPIFETLQQDALEIVNSKERIPYGSIRDGDVYNFWQDETNVRGLWRKASLESYKTEQPEWETILDFDALATAEDKNWVFKGSNCFSAPDTSDWKCMVTLSNGGKDASEQREFDLASKSFVEDGFYLPEAKSGVVWLNEDTLLVATDWGQDGGTLTESGYPTTVKVWKRGTPLEEAEQIFVGDKTDVGIWPFYLEMEDGARLPGVVEADTFFTSRYFIYPDLNAEPVQLPIPPKSTPIELFDGYLLLTLQQDWDVEIDGKSAQYSSGSLLAIPASDMLKTGALAQPEVIFEPNERQSIESVSVTDTEILLTMNDNVTGTILSITTGENGWKTAPLDLPDNGSLSVVFANDKEETVFLNYEGYLTPDSLMTYSPENGQIETIKSLPKKFDSDDLTVEQFEATSTDGTKIPYFIVHRKDVKLDGTTPTLLYGYGGFQVSMTPGYSGLNGKLWMERGGAYVVANIRGGGEFGPEWHQAGLKTKRQIIYDDFIAVGEDLIERGVTSTEHLGIMGGSNGGLLMGVMLTQRPDLWNAVVIQVPLLDMLRYHLLLAGASWVDEYGSPDVPEEREWLEKMSPYNNFHADKDYPEPLFVTSTKDDRVHPGHARKMAKLFEAAGKPFLYYENIDGGHSAAANLQETAKRKALEFTYLMRKLGPMPAAEGSDN</sequence>
<dbReference type="PANTHER" id="PTHR42881:SF13">
    <property type="entry name" value="PROLYL ENDOPEPTIDASE"/>
    <property type="match status" value="1"/>
</dbReference>
<dbReference type="RefSeq" id="WP_377378232.1">
    <property type="nucleotide sequence ID" value="NZ_JBHSSW010000009.1"/>
</dbReference>
<evidence type="ECO:0000256" key="1">
    <source>
        <dbReference type="ARBA" id="ARBA00022670"/>
    </source>
</evidence>
<evidence type="ECO:0000256" key="2">
    <source>
        <dbReference type="ARBA" id="ARBA00022801"/>
    </source>
</evidence>
<dbReference type="InterPro" id="IPR001375">
    <property type="entry name" value="Peptidase_S9_cat"/>
</dbReference>
<dbReference type="SUPFAM" id="SSF50993">
    <property type="entry name" value="Peptidase/esterase 'gauge' domain"/>
    <property type="match status" value="1"/>
</dbReference>
<evidence type="ECO:0000313" key="7">
    <source>
        <dbReference type="EMBL" id="MFC6198196.1"/>
    </source>
</evidence>
<keyword evidence="8" id="KW-1185">Reference proteome</keyword>
<feature type="chain" id="PRO_5046990090" evidence="4">
    <location>
        <begin position="22"/>
        <end position="729"/>
    </location>
</feature>
<keyword evidence="3" id="KW-0720">Serine protease</keyword>
<organism evidence="7 8">
    <name type="scientific">Ponticaulis profundi</name>
    <dbReference type="NCBI Taxonomy" id="2665222"/>
    <lineage>
        <taxon>Bacteria</taxon>
        <taxon>Pseudomonadati</taxon>
        <taxon>Pseudomonadota</taxon>
        <taxon>Alphaproteobacteria</taxon>
        <taxon>Hyphomonadales</taxon>
        <taxon>Hyphomonadaceae</taxon>
        <taxon>Ponticaulis</taxon>
    </lineage>
</organism>
<dbReference type="PANTHER" id="PTHR42881">
    <property type="entry name" value="PROLYL ENDOPEPTIDASE"/>
    <property type="match status" value="1"/>
</dbReference>
<feature type="domain" description="Peptidase S9A N-terminal" evidence="6">
    <location>
        <begin position="29"/>
        <end position="449"/>
    </location>
</feature>
<evidence type="ECO:0000256" key="4">
    <source>
        <dbReference type="SAM" id="SignalP"/>
    </source>
</evidence>
<dbReference type="InterPro" id="IPR002470">
    <property type="entry name" value="Peptidase_S9A"/>
</dbReference>
<accession>A0ABW1S954</accession>
<name>A0ABW1S954_9PROT</name>
<gene>
    <name evidence="7" type="ORF">ACFQDM_08905</name>
</gene>
<feature type="domain" description="Peptidase S9 prolyl oligopeptidase catalytic" evidence="5">
    <location>
        <begin position="513"/>
        <end position="719"/>
    </location>
</feature>
<proteinExistence type="predicted"/>
<dbReference type="EMBL" id="JBHSSW010000009">
    <property type="protein sequence ID" value="MFC6198196.1"/>
    <property type="molecule type" value="Genomic_DNA"/>
</dbReference>
<dbReference type="InterPro" id="IPR023302">
    <property type="entry name" value="Pept_S9A_N"/>
</dbReference>
<protein>
    <submittedName>
        <fullName evidence="7">Prolyl oligopeptidase family protein</fullName>
    </submittedName>
</protein>
<dbReference type="InterPro" id="IPR051167">
    <property type="entry name" value="Prolyl_oligopep/macrocyclase"/>
</dbReference>
<dbReference type="Gene3D" id="2.130.10.120">
    <property type="entry name" value="Prolyl oligopeptidase, N-terminal domain"/>
    <property type="match status" value="1"/>
</dbReference>
<dbReference type="PRINTS" id="PR00862">
    <property type="entry name" value="PROLIGOPTASE"/>
</dbReference>
<reference evidence="8" key="1">
    <citation type="journal article" date="2019" name="Int. J. Syst. Evol. Microbiol.">
        <title>The Global Catalogue of Microorganisms (GCM) 10K type strain sequencing project: providing services to taxonomists for standard genome sequencing and annotation.</title>
        <authorList>
            <consortium name="The Broad Institute Genomics Platform"/>
            <consortium name="The Broad Institute Genome Sequencing Center for Infectious Disease"/>
            <person name="Wu L."/>
            <person name="Ma J."/>
        </authorList>
    </citation>
    <scope>NUCLEOTIDE SEQUENCE [LARGE SCALE GENOMIC DNA]</scope>
    <source>
        <strain evidence="8">CGMCC-1.15741</strain>
    </source>
</reference>
<dbReference type="Proteomes" id="UP001596303">
    <property type="component" value="Unassembled WGS sequence"/>
</dbReference>